<keyword evidence="2" id="KW-1185">Reference proteome</keyword>
<dbReference type="Proteomes" id="UP000186914">
    <property type="component" value="Unassembled WGS sequence"/>
</dbReference>
<protein>
    <submittedName>
        <fullName evidence="1">Uncharacterized protein</fullName>
    </submittedName>
</protein>
<proteinExistence type="predicted"/>
<gene>
    <name evidence="1" type="ORF">SAMN05421858_5100</name>
</gene>
<reference evidence="2" key="1">
    <citation type="submission" date="2017-01" db="EMBL/GenBank/DDBJ databases">
        <authorList>
            <person name="Varghese N."/>
            <person name="Submissions S."/>
        </authorList>
    </citation>
    <scope>NUCLEOTIDE SEQUENCE [LARGE SCALE GENOMIC DNA]</scope>
    <source>
        <strain evidence="2">CGMCC 1.7737</strain>
    </source>
</reference>
<evidence type="ECO:0000313" key="1">
    <source>
        <dbReference type="EMBL" id="SIS00156.1"/>
    </source>
</evidence>
<sequence>MSLSTNRDNGRQDVGRDTGNFLTKNWRSLVGIVEQENPVELTDFDSIDRALWLKMSRHGIIKKTDDYDPKSRTWNVSENARSRLEHYRDVESKEPEGTLVCPYCHQRAFVNLRGAGYQCQNPQCEREFEEFHEVGSDDVR</sequence>
<name>A0A1N7FIV9_9EURY</name>
<dbReference type="EMBL" id="FTNO01000009">
    <property type="protein sequence ID" value="SIS00156.1"/>
    <property type="molecule type" value="Genomic_DNA"/>
</dbReference>
<dbReference type="AlphaFoldDB" id="A0A1N7FIV9"/>
<organism evidence="1 2">
    <name type="scientific">Haladaptatus litoreus</name>
    <dbReference type="NCBI Taxonomy" id="553468"/>
    <lineage>
        <taxon>Archaea</taxon>
        <taxon>Methanobacteriati</taxon>
        <taxon>Methanobacteriota</taxon>
        <taxon>Stenosarchaea group</taxon>
        <taxon>Halobacteria</taxon>
        <taxon>Halobacteriales</taxon>
        <taxon>Haladaptataceae</taxon>
        <taxon>Haladaptatus</taxon>
    </lineage>
</organism>
<evidence type="ECO:0000313" key="2">
    <source>
        <dbReference type="Proteomes" id="UP000186914"/>
    </source>
</evidence>
<dbReference type="RefSeq" id="WP_076433746.1">
    <property type="nucleotide sequence ID" value="NZ_FTNO01000009.1"/>
</dbReference>
<accession>A0A1N7FIV9</accession>